<evidence type="ECO:0000313" key="5">
    <source>
        <dbReference type="RefSeq" id="XP_013412579.1"/>
    </source>
</evidence>
<keyword evidence="3" id="KW-0812">Transmembrane</keyword>
<dbReference type="AlphaFoldDB" id="A0A1S3JRH3"/>
<dbReference type="InParanoid" id="A0A1S3JRH3"/>
<proteinExistence type="predicted"/>
<keyword evidence="3" id="KW-1133">Transmembrane helix</keyword>
<feature type="compositionally biased region" description="Basic and acidic residues" evidence="2">
    <location>
        <begin position="368"/>
        <end position="407"/>
    </location>
</feature>
<name>A0A1S3JRH3_LINAN</name>
<feature type="coiled-coil region" evidence="1">
    <location>
        <begin position="131"/>
        <end position="183"/>
    </location>
</feature>
<evidence type="ECO:0000256" key="3">
    <source>
        <dbReference type="SAM" id="Phobius"/>
    </source>
</evidence>
<feature type="region of interest" description="Disordered" evidence="2">
    <location>
        <begin position="350"/>
        <end position="407"/>
    </location>
</feature>
<evidence type="ECO:0000256" key="1">
    <source>
        <dbReference type="SAM" id="Coils"/>
    </source>
</evidence>
<gene>
    <name evidence="5" type="primary">LOC106175227</name>
</gene>
<reference evidence="5" key="1">
    <citation type="submission" date="2025-08" db="UniProtKB">
        <authorList>
            <consortium name="RefSeq"/>
        </authorList>
    </citation>
    <scope>IDENTIFICATION</scope>
    <source>
        <tissue evidence="5">Gonads</tissue>
    </source>
</reference>
<dbReference type="KEGG" id="lak:106175227"/>
<dbReference type="RefSeq" id="XP_013412579.1">
    <property type="nucleotide sequence ID" value="XM_013557125.1"/>
</dbReference>
<evidence type="ECO:0000313" key="4">
    <source>
        <dbReference type="Proteomes" id="UP000085678"/>
    </source>
</evidence>
<feature type="region of interest" description="Disordered" evidence="2">
    <location>
        <begin position="208"/>
        <end position="309"/>
    </location>
</feature>
<evidence type="ECO:0000256" key="2">
    <source>
        <dbReference type="SAM" id="MobiDB-lite"/>
    </source>
</evidence>
<protein>
    <submittedName>
        <fullName evidence="5">Uncharacterized protein LOC106175227</fullName>
    </submittedName>
</protein>
<feature type="transmembrane region" description="Helical" evidence="3">
    <location>
        <begin position="84"/>
        <end position="113"/>
    </location>
</feature>
<dbReference type="Proteomes" id="UP000085678">
    <property type="component" value="Unplaced"/>
</dbReference>
<keyword evidence="1" id="KW-0175">Coiled coil</keyword>
<feature type="compositionally biased region" description="Polar residues" evidence="2">
    <location>
        <begin position="213"/>
        <end position="225"/>
    </location>
</feature>
<dbReference type="GeneID" id="106175227"/>
<sequence length="407" mass="46558">MANLTTTSMADNLTTLSSNLTMTTDGLTTSEVTTMIASALTTMTSAVQTTTQEVTTTVASDLPDWMAWFQPAYDWMMADKKANLANYVIIPLFCFVYIGAALVYVIGLILFELRFVIKAWKRKNAGLPPPKKKKKKKLNFLQKRKLKEKEEREKKQAEYLKTLEDERNRLAELALKLKQNKRKRVDQAHVEGCLKKYFSAFSKPYDEMESRPRSNSWSHPSQKDTPVSIAKLKEPIMPKPKPKPKPIRPESAIDQDAFNMRSAFRSASKRRDKEVKLGLRPPSAAGRNSRMSARSRAGARPQDNRRKPDPALASILEEHPLPLALTKNYRRKVADTVIPEDIEIKIKKAFDNKPPPAEHPLQSQATVHDPKQDKLKAKLEAIKKKRQERKEAERWQNRRNITDKMNP</sequence>
<organism evidence="4 5">
    <name type="scientific">Lingula anatina</name>
    <name type="common">Brachiopod</name>
    <name type="synonym">Lingula unguis</name>
    <dbReference type="NCBI Taxonomy" id="7574"/>
    <lineage>
        <taxon>Eukaryota</taxon>
        <taxon>Metazoa</taxon>
        <taxon>Spiralia</taxon>
        <taxon>Lophotrochozoa</taxon>
        <taxon>Brachiopoda</taxon>
        <taxon>Linguliformea</taxon>
        <taxon>Lingulata</taxon>
        <taxon>Lingulida</taxon>
        <taxon>Linguloidea</taxon>
        <taxon>Lingulidae</taxon>
        <taxon>Lingula</taxon>
    </lineage>
</organism>
<accession>A0A1S3JRH3</accession>
<keyword evidence="4" id="KW-1185">Reference proteome</keyword>
<keyword evidence="3" id="KW-0472">Membrane</keyword>
<feature type="compositionally biased region" description="Low complexity" evidence="2">
    <location>
        <begin position="283"/>
        <end position="300"/>
    </location>
</feature>